<dbReference type="InterPro" id="IPR024516">
    <property type="entry name" value="Mce_C"/>
</dbReference>
<evidence type="ECO:0000256" key="1">
    <source>
        <dbReference type="SAM" id="MobiDB-lite"/>
    </source>
</evidence>
<feature type="domain" description="Mammalian cell entry C-terminal" evidence="3">
    <location>
        <begin position="112"/>
        <end position="292"/>
    </location>
</feature>
<dbReference type="InterPro" id="IPR003399">
    <property type="entry name" value="Mce/MlaD"/>
</dbReference>
<dbReference type="RefSeq" id="WP_344201917.1">
    <property type="nucleotide sequence ID" value="NZ_BAAAME010000004.1"/>
</dbReference>
<evidence type="ECO:0000259" key="3">
    <source>
        <dbReference type="Pfam" id="PF11887"/>
    </source>
</evidence>
<dbReference type="Proteomes" id="UP001501057">
    <property type="component" value="Unassembled WGS sequence"/>
</dbReference>
<dbReference type="EMBL" id="BAAAME010000004">
    <property type="protein sequence ID" value="GAA1743345.1"/>
    <property type="molecule type" value="Genomic_DNA"/>
</dbReference>
<feature type="domain" description="Mce/MlaD" evidence="2">
    <location>
        <begin position="34"/>
        <end position="107"/>
    </location>
</feature>
<dbReference type="PANTHER" id="PTHR33371:SF4">
    <property type="entry name" value="INTERMEMBRANE PHOSPHOLIPID TRANSPORT SYSTEM BINDING PROTEIN MLAD"/>
    <property type="match status" value="1"/>
</dbReference>
<dbReference type="NCBIfam" id="TIGR00996">
    <property type="entry name" value="Mtu_fam_mce"/>
    <property type="match status" value="1"/>
</dbReference>
<protein>
    <submittedName>
        <fullName evidence="4">MCE family protein</fullName>
    </submittedName>
</protein>
<evidence type="ECO:0000259" key="2">
    <source>
        <dbReference type="Pfam" id="PF02470"/>
    </source>
</evidence>
<evidence type="ECO:0000313" key="5">
    <source>
        <dbReference type="Proteomes" id="UP001501057"/>
    </source>
</evidence>
<keyword evidence="5" id="KW-1185">Reference proteome</keyword>
<name>A0ABN2JYT6_9ACTN</name>
<reference evidence="4 5" key="1">
    <citation type="journal article" date="2019" name="Int. J. Syst. Evol. Microbiol.">
        <title>The Global Catalogue of Microorganisms (GCM) 10K type strain sequencing project: providing services to taxonomists for standard genome sequencing and annotation.</title>
        <authorList>
            <consortium name="The Broad Institute Genomics Platform"/>
            <consortium name="The Broad Institute Genome Sequencing Center for Infectious Disease"/>
            <person name="Wu L."/>
            <person name="Ma J."/>
        </authorList>
    </citation>
    <scope>NUCLEOTIDE SEQUENCE [LARGE SCALE GENOMIC DNA]</scope>
    <source>
        <strain evidence="4 5">JCM 13518</strain>
    </source>
</reference>
<dbReference type="InterPro" id="IPR005693">
    <property type="entry name" value="Mce"/>
</dbReference>
<dbReference type="PANTHER" id="PTHR33371">
    <property type="entry name" value="INTERMEMBRANE PHOSPHOLIPID TRANSPORT SYSTEM BINDING PROTEIN MLAD-RELATED"/>
    <property type="match status" value="1"/>
</dbReference>
<proteinExistence type="predicted"/>
<dbReference type="InterPro" id="IPR052336">
    <property type="entry name" value="MlaD_Phospholipid_Transporter"/>
</dbReference>
<sequence length="346" mass="36426">MTSAMRTSIKVLVAALLVAAVWTGYQWWSDRDRVELTVEFSDAVGLYPGSDVQILGVSVGEVTSVEPDGPIVRVGIRLDRGQQVAADTRAVLVAPTLVSDRFVQLTKPYTEGKALADGSTIRENDTAVPVEVDELYQSLEDISTQLGPEGANAEGALSDLLDVAAANLDGTGLDINRTISNFSEASATLSGVDDDLFATIGNLADLSDMLVANDAAVSSANSQFAEVADYLAADRTDLAAAITNLGDAMAVLDDFIRDNRGTLQTSVQNLIGPTQTLVNQQASLDEAVRTIPLVLQNFLGAYNQQYGTLDGRGNLNEATIWSPSGLSGQTSPTAPPLLIPGVEVTP</sequence>
<feature type="compositionally biased region" description="Polar residues" evidence="1">
    <location>
        <begin position="323"/>
        <end position="332"/>
    </location>
</feature>
<gene>
    <name evidence="4" type="ORF">GCM10009710_24260</name>
</gene>
<dbReference type="Pfam" id="PF11887">
    <property type="entry name" value="Mce4_CUP1"/>
    <property type="match status" value="1"/>
</dbReference>
<evidence type="ECO:0000313" key="4">
    <source>
        <dbReference type="EMBL" id="GAA1743345.1"/>
    </source>
</evidence>
<comment type="caution">
    <text evidence="4">The sequence shown here is derived from an EMBL/GenBank/DDBJ whole genome shotgun (WGS) entry which is preliminary data.</text>
</comment>
<feature type="region of interest" description="Disordered" evidence="1">
    <location>
        <begin position="323"/>
        <end position="346"/>
    </location>
</feature>
<dbReference type="Pfam" id="PF02470">
    <property type="entry name" value="MlaD"/>
    <property type="match status" value="1"/>
</dbReference>
<accession>A0ABN2JYT6</accession>
<organism evidence="4 5">
    <name type="scientific">Aeromicrobium alkaliterrae</name>
    <dbReference type="NCBI Taxonomy" id="302168"/>
    <lineage>
        <taxon>Bacteria</taxon>
        <taxon>Bacillati</taxon>
        <taxon>Actinomycetota</taxon>
        <taxon>Actinomycetes</taxon>
        <taxon>Propionibacteriales</taxon>
        <taxon>Nocardioidaceae</taxon>
        <taxon>Aeromicrobium</taxon>
    </lineage>
</organism>